<dbReference type="PROSITE" id="PS50896">
    <property type="entry name" value="LISH"/>
    <property type="match status" value="1"/>
</dbReference>
<dbReference type="InterPro" id="IPR045184">
    <property type="entry name" value="SMU1"/>
</dbReference>
<dbReference type="InterPro" id="IPR036322">
    <property type="entry name" value="WD40_repeat_dom_sf"/>
</dbReference>
<comment type="similarity">
    <text evidence="6">Belongs to the WD repeat SMU1 family.</text>
</comment>
<feature type="repeat" description="WD" evidence="8">
    <location>
        <begin position="386"/>
        <end position="427"/>
    </location>
</feature>
<proteinExistence type="inferred from homology"/>
<dbReference type="SMART" id="SM00320">
    <property type="entry name" value="WD40"/>
    <property type="match status" value="7"/>
</dbReference>
<evidence type="ECO:0000256" key="5">
    <source>
        <dbReference type="ARBA" id="ARBA00023187"/>
    </source>
</evidence>
<feature type="repeat" description="WD" evidence="8">
    <location>
        <begin position="483"/>
        <end position="524"/>
    </location>
</feature>
<evidence type="ECO:0000256" key="2">
    <source>
        <dbReference type="ARBA" id="ARBA00022574"/>
    </source>
</evidence>
<dbReference type="OrthoDB" id="674604at2759"/>
<dbReference type="InParanoid" id="A0A024FYD1"/>
<keyword evidence="12" id="KW-1185">Reference proteome</keyword>
<dbReference type="PROSITE" id="PS00678">
    <property type="entry name" value="WD_REPEATS_1"/>
    <property type="match status" value="3"/>
</dbReference>
<comment type="subcellular location">
    <subcellularLocation>
        <location evidence="1">Nucleus speckle</location>
    </subcellularLocation>
</comment>
<dbReference type="InterPro" id="IPR001680">
    <property type="entry name" value="WD40_rpt"/>
</dbReference>
<evidence type="ECO:0000256" key="7">
    <source>
        <dbReference type="ARBA" id="ARBA00026184"/>
    </source>
</evidence>
<dbReference type="InterPro" id="IPR020472">
    <property type="entry name" value="WD40_PAC1"/>
</dbReference>
<feature type="repeat" description="WD" evidence="8">
    <location>
        <begin position="701"/>
        <end position="732"/>
    </location>
</feature>
<feature type="repeat" description="WD" evidence="8">
    <location>
        <begin position="567"/>
        <end position="601"/>
    </location>
</feature>
<keyword evidence="3" id="KW-0507">mRNA processing</keyword>
<sequence>MPSESTVPPAASNEQTESSSPPSSTTNIPIDDASAPRWHHVGHHRTTIRPESTFDSSQTSIQLEILGMIAEYLQSEGFPLSSAVLQDESNVRLMEKFHDKEMFHRMSKAIQDGNWNLIAKLITKHFKTISAQQGLLYAICKQEYLELIDRQEYQKAFTFLMTHLKPLERVSKMYHHNEFQDLCYLLTCKSVKEAPCFRSWEGVYKSRQKLIEQLKSTFEMDDFMMIMSVPMSVSTNNECPQKSNNETTEKTVTSDDNPSDNDSVVHVPEDRLLTLLHQSVAYQMEFSRYHPKIVPKVTTLLRDYECEVVPNVVKVTYEGHMQNVKYVTFLGHDGEFLASGSSDATIKIWPVEPSDDVKRKPRATTTDDVTENNQKGMICNKWVQELRGHASRIWYLSSNHAGSRLYSASGDGTVKIWDLRSTIDTLTSSAFRDESLDDSIFKTAVLSSEKDLCDSSSHQRLCIATLNATQARTECSDADAAIYKNHLGDIYSVALHPHELHLVTGGYDQRVRLFDIETNTMVKTFRGHAASVCDAQFNRHANLIVSGSKDGTIRFWDILSGLCVHTLRQTLGEVTSISLASNGFLLLSGSRNNSNRLWDLRMLHAPRSHLQMSSTAPQKPTRNLYTTAGTSTSEHSTLSTHPRHHQWQESRPVQRFKGHQNTAKNVVRASFGPREAFVLGGSEDGAIYIWDVTTGKLLEKLCGHSGVTYNAMWHEKQALLASSSHDATVKTWWWREQSR</sequence>
<organism evidence="11 12">
    <name type="scientific">Albugo candida</name>
    <dbReference type="NCBI Taxonomy" id="65357"/>
    <lineage>
        <taxon>Eukaryota</taxon>
        <taxon>Sar</taxon>
        <taxon>Stramenopiles</taxon>
        <taxon>Oomycota</taxon>
        <taxon>Peronosporomycetes</taxon>
        <taxon>Albuginales</taxon>
        <taxon>Albuginaceae</taxon>
        <taxon>Albugo</taxon>
    </lineage>
</organism>
<feature type="repeat" description="WD" evidence="8">
    <location>
        <begin position="525"/>
        <end position="566"/>
    </location>
</feature>
<gene>
    <name evidence="11" type="ORF">BN9_003820</name>
</gene>
<comment type="caution">
    <text evidence="11">The sequence shown here is derived from an EMBL/GenBank/DDBJ whole genome shotgun (WGS) entry which is preliminary data.</text>
</comment>
<evidence type="ECO:0000256" key="9">
    <source>
        <dbReference type="SAM" id="MobiDB-lite"/>
    </source>
</evidence>
<dbReference type="InterPro" id="IPR019775">
    <property type="entry name" value="WD40_repeat_CS"/>
</dbReference>
<reference evidence="11 12" key="1">
    <citation type="submission" date="2012-05" db="EMBL/GenBank/DDBJ databases">
        <title>Recombination and specialization in a pathogen metapopulation.</title>
        <authorList>
            <person name="Gardiner A."/>
            <person name="Kemen E."/>
            <person name="Schultz-Larsen T."/>
            <person name="MacLean D."/>
            <person name="Van Oosterhout C."/>
            <person name="Jones J.D.G."/>
        </authorList>
    </citation>
    <scope>NUCLEOTIDE SEQUENCE [LARGE SCALE GENOMIC DNA]</scope>
    <source>
        <strain evidence="11 12">Ac Nc2</strain>
    </source>
</reference>
<evidence type="ECO:0000256" key="3">
    <source>
        <dbReference type="ARBA" id="ARBA00022664"/>
    </source>
</evidence>
<dbReference type="PROSITE" id="PS50082">
    <property type="entry name" value="WD_REPEATS_2"/>
    <property type="match status" value="7"/>
</dbReference>
<dbReference type="PRINTS" id="PR00320">
    <property type="entry name" value="GPROTEINBRPT"/>
</dbReference>
<evidence type="ECO:0000259" key="10">
    <source>
        <dbReference type="Pfam" id="PF21889"/>
    </source>
</evidence>
<dbReference type="GO" id="GO:0000398">
    <property type="term" value="P:mRNA splicing, via spliceosome"/>
    <property type="evidence" value="ECO:0007669"/>
    <property type="project" value="InterPro"/>
</dbReference>
<evidence type="ECO:0000313" key="12">
    <source>
        <dbReference type="Proteomes" id="UP000053237"/>
    </source>
</evidence>
<dbReference type="PANTHER" id="PTHR22848">
    <property type="entry name" value="WD40 REPEAT PROTEIN"/>
    <property type="match status" value="1"/>
</dbReference>
<dbReference type="InterPro" id="IPR054080">
    <property type="entry name" value="TPR1-like_2nd"/>
</dbReference>
<feature type="compositionally biased region" description="Low complexity" evidence="9">
    <location>
        <begin position="12"/>
        <end position="30"/>
    </location>
</feature>
<feature type="repeat" description="WD" evidence="8">
    <location>
        <begin position="317"/>
        <end position="359"/>
    </location>
</feature>
<dbReference type="Pfam" id="PF00400">
    <property type="entry name" value="WD40"/>
    <property type="match status" value="7"/>
</dbReference>
<feature type="domain" description="TPR1-like CTLH-containing" evidence="10">
    <location>
        <begin position="105"/>
        <end position="220"/>
    </location>
</feature>
<dbReference type="CDD" id="cd00200">
    <property type="entry name" value="WD40"/>
    <property type="match status" value="1"/>
</dbReference>
<dbReference type="PROSITE" id="PS50294">
    <property type="entry name" value="WD_REPEATS_REGION"/>
    <property type="match status" value="6"/>
</dbReference>
<feature type="compositionally biased region" description="Polar residues" evidence="9">
    <location>
        <begin position="234"/>
        <end position="246"/>
    </location>
</feature>
<dbReference type="STRING" id="65357.A0A024FYD1"/>
<keyword evidence="2 8" id="KW-0853">WD repeat</keyword>
<feature type="region of interest" description="Disordered" evidence="9">
    <location>
        <begin position="1"/>
        <end position="40"/>
    </location>
</feature>
<evidence type="ECO:0000313" key="11">
    <source>
        <dbReference type="EMBL" id="CCI39599.1"/>
    </source>
</evidence>
<dbReference type="Pfam" id="PF21889">
    <property type="entry name" value="TPR1-like_2nd"/>
    <property type="match status" value="1"/>
</dbReference>
<name>A0A024FYD1_9STRA</name>
<keyword evidence="5" id="KW-0508">mRNA splicing</keyword>
<dbReference type="InterPro" id="IPR015943">
    <property type="entry name" value="WD40/YVTN_repeat-like_dom_sf"/>
</dbReference>
<evidence type="ECO:0000256" key="6">
    <source>
        <dbReference type="ARBA" id="ARBA00025801"/>
    </source>
</evidence>
<dbReference type="Proteomes" id="UP000053237">
    <property type="component" value="Unassembled WGS sequence"/>
</dbReference>
<dbReference type="AlphaFoldDB" id="A0A024FYD1"/>
<evidence type="ECO:0000256" key="4">
    <source>
        <dbReference type="ARBA" id="ARBA00022737"/>
    </source>
</evidence>
<evidence type="ECO:0000256" key="8">
    <source>
        <dbReference type="PROSITE-ProRule" id="PRU00221"/>
    </source>
</evidence>
<dbReference type="GO" id="GO:0016607">
    <property type="term" value="C:nuclear speck"/>
    <property type="evidence" value="ECO:0007669"/>
    <property type="project" value="UniProtKB-SubCell"/>
</dbReference>
<dbReference type="EMBL" id="CAIX01000002">
    <property type="protein sequence ID" value="CCI39599.1"/>
    <property type="molecule type" value="Genomic_DNA"/>
</dbReference>
<evidence type="ECO:0000256" key="1">
    <source>
        <dbReference type="ARBA" id="ARBA00004324"/>
    </source>
</evidence>
<accession>A0A024FYD1</accession>
<protein>
    <recommendedName>
        <fullName evidence="7">WD40 repeat-containing protein SMU1</fullName>
    </recommendedName>
</protein>
<dbReference type="Gene3D" id="2.130.10.10">
    <property type="entry name" value="YVTN repeat-like/Quinoprotein amine dehydrogenase"/>
    <property type="match status" value="3"/>
</dbReference>
<dbReference type="InterPro" id="IPR006594">
    <property type="entry name" value="LisH"/>
</dbReference>
<feature type="repeat" description="WD" evidence="8">
    <location>
        <begin position="659"/>
        <end position="700"/>
    </location>
</feature>
<dbReference type="SUPFAM" id="SSF50978">
    <property type="entry name" value="WD40 repeat-like"/>
    <property type="match status" value="1"/>
</dbReference>
<feature type="compositionally biased region" description="Low complexity" evidence="9">
    <location>
        <begin position="254"/>
        <end position="264"/>
    </location>
</feature>
<keyword evidence="4" id="KW-0677">Repeat</keyword>
<feature type="region of interest" description="Disordered" evidence="9">
    <location>
        <begin position="234"/>
        <end position="264"/>
    </location>
</feature>